<name>A0A5D4SRY4_9BACI</name>
<protein>
    <submittedName>
        <fullName evidence="2">Uncharacterized protein</fullName>
    </submittedName>
</protein>
<dbReference type="Proteomes" id="UP000323732">
    <property type="component" value="Unassembled WGS sequence"/>
</dbReference>
<comment type="caution">
    <text evidence="2">The sequence shown here is derived from an EMBL/GenBank/DDBJ whole genome shotgun (WGS) entry which is preliminary data.</text>
</comment>
<keyword evidence="1" id="KW-1133">Transmembrane helix</keyword>
<feature type="transmembrane region" description="Helical" evidence="1">
    <location>
        <begin position="59"/>
        <end position="75"/>
    </location>
</feature>
<accession>A0A5D4SRY4</accession>
<dbReference type="RefSeq" id="WP_129612706.1">
    <property type="nucleotide sequence ID" value="NZ_JAWVOZ010000003.1"/>
</dbReference>
<evidence type="ECO:0000256" key="1">
    <source>
        <dbReference type="SAM" id="Phobius"/>
    </source>
</evidence>
<keyword evidence="1" id="KW-0812">Transmembrane</keyword>
<reference evidence="2 3" key="1">
    <citation type="submission" date="2019-08" db="EMBL/GenBank/DDBJ databases">
        <title>Bacillus genomes from the desert of Cuatro Cienegas, Coahuila.</title>
        <authorList>
            <person name="Olmedo-Alvarez G."/>
        </authorList>
    </citation>
    <scope>NUCLEOTIDE SEQUENCE [LARGE SCALE GENOMIC DNA]</scope>
    <source>
        <strain evidence="2 3">CH37_1T</strain>
    </source>
</reference>
<keyword evidence="1" id="KW-0472">Membrane</keyword>
<dbReference type="EMBL" id="VTES01000002">
    <property type="protein sequence ID" value="TYS64988.1"/>
    <property type="molecule type" value="Genomic_DNA"/>
</dbReference>
<gene>
    <name evidence="2" type="ORF">FZD47_06455</name>
</gene>
<feature type="transmembrane region" description="Helical" evidence="1">
    <location>
        <begin position="155"/>
        <end position="175"/>
    </location>
</feature>
<proteinExistence type="predicted"/>
<feature type="transmembrane region" description="Helical" evidence="1">
    <location>
        <begin position="125"/>
        <end position="143"/>
    </location>
</feature>
<feature type="transmembrane region" description="Helical" evidence="1">
    <location>
        <begin position="34"/>
        <end position="52"/>
    </location>
</feature>
<evidence type="ECO:0000313" key="2">
    <source>
        <dbReference type="EMBL" id="TYS64988.1"/>
    </source>
</evidence>
<organism evidence="2 3">
    <name type="scientific">Bacillus infantis</name>
    <dbReference type="NCBI Taxonomy" id="324767"/>
    <lineage>
        <taxon>Bacteria</taxon>
        <taxon>Bacillati</taxon>
        <taxon>Bacillota</taxon>
        <taxon>Bacilli</taxon>
        <taxon>Bacillales</taxon>
        <taxon>Bacillaceae</taxon>
        <taxon>Bacillus</taxon>
    </lineage>
</organism>
<evidence type="ECO:0000313" key="3">
    <source>
        <dbReference type="Proteomes" id="UP000323732"/>
    </source>
</evidence>
<feature type="transmembrane region" description="Helical" evidence="1">
    <location>
        <begin position="95"/>
        <end position="118"/>
    </location>
</feature>
<sequence length="189" mass="22054">MSYSEYWDKIFQLSEEMTSLVDSYWKSYSGPGSWQFWAVAVLLVLPLVLLYFTVDRKRIFEIFFFGFIVHALWTYTDIVLGNYTLLVHTYYMLPIFPHAFNITMSVLPVGFMLIYQYCTSHGKNFFLYTIILSAVYSLVFASIEKALGMVELNKGMNLFYLFLIDLAIAFIAYIGTRLVRRAHLRADAE</sequence>
<dbReference type="AlphaFoldDB" id="A0A5D4SRY4"/>